<accession>V5F1E0</accession>
<dbReference type="Proteomes" id="UP000030675">
    <property type="component" value="Unassembled WGS sequence"/>
</dbReference>
<dbReference type="AlphaFoldDB" id="V5F1E0"/>
<protein>
    <submittedName>
        <fullName evidence="1">Uncharacterized protein</fullName>
    </submittedName>
</protein>
<reference evidence="2" key="1">
    <citation type="submission" date="2012-12" db="EMBL/GenBank/DDBJ databases">
        <title>Genome Sequence of Photobacterium leiognathi lrivu.4.1.</title>
        <authorList>
            <person name="Urbanczyk H."/>
            <person name="Ogura Y."/>
            <person name="Hayashi T."/>
            <person name="Dunlap P.V."/>
        </authorList>
    </citation>
    <scope>NUCLEOTIDE SEQUENCE [LARGE SCALE GENOMIC DNA]</scope>
    <source>
        <strain evidence="2">lrivu.4.1</strain>
    </source>
</reference>
<proteinExistence type="predicted"/>
<evidence type="ECO:0000313" key="2">
    <source>
        <dbReference type="Proteomes" id="UP000030675"/>
    </source>
</evidence>
<name>V5F1E0_PHOLE</name>
<sequence length="59" mass="6897">MINTIDDHIIFYVEVVQNQSPFNHHEVTGAFYIKMRAKSGKSLKKQKVLFAFFIIINIL</sequence>
<dbReference type="HOGENOM" id="CLU_2956588_0_0_6"/>
<organism evidence="1 2">
    <name type="scientific">Photobacterium leiognathi lrivu.4.1</name>
    <dbReference type="NCBI Taxonomy" id="1248232"/>
    <lineage>
        <taxon>Bacteria</taxon>
        <taxon>Pseudomonadati</taxon>
        <taxon>Pseudomonadota</taxon>
        <taxon>Gammaproteobacteria</taxon>
        <taxon>Vibrionales</taxon>
        <taxon>Vibrionaceae</taxon>
        <taxon>Photobacterium</taxon>
    </lineage>
</organism>
<evidence type="ECO:0000313" key="1">
    <source>
        <dbReference type="EMBL" id="GAD28608.1"/>
    </source>
</evidence>
<gene>
    <name evidence="1" type="ORF">PLEI_0251</name>
</gene>
<dbReference type="EMBL" id="DF196808">
    <property type="protein sequence ID" value="GAD28608.1"/>
    <property type="molecule type" value="Genomic_DNA"/>
</dbReference>